<keyword evidence="1" id="KW-1133">Transmembrane helix</keyword>
<sequence>MYFFLLFSHAVFRWLVLLSLTYALYRGIRGWYNHAAFTATDNTVRHLTATIAHVQLALGYVLYFKSPVIAYFRTNYHEAVRQGDYLFFGLIHILLMTLSVVIITIGSSAAKRAEGDSKKFRTMTILFGIALLIIFIAIPWPFSPLAHRPYLRSF</sequence>
<name>A0A7K1U588_9BACT</name>
<evidence type="ECO:0000313" key="2">
    <source>
        <dbReference type="EMBL" id="MVT09145.1"/>
    </source>
</evidence>
<keyword evidence="1" id="KW-0472">Membrane</keyword>
<dbReference type="EMBL" id="WRXN01000005">
    <property type="protein sequence ID" value="MVT09145.1"/>
    <property type="molecule type" value="Genomic_DNA"/>
</dbReference>
<feature type="transmembrane region" description="Helical" evidence="1">
    <location>
        <begin position="6"/>
        <end position="25"/>
    </location>
</feature>
<proteinExistence type="predicted"/>
<organism evidence="2 3">
    <name type="scientific">Chitinophaga tropicalis</name>
    <dbReference type="NCBI Taxonomy" id="2683588"/>
    <lineage>
        <taxon>Bacteria</taxon>
        <taxon>Pseudomonadati</taxon>
        <taxon>Bacteroidota</taxon>
        <taxon>Chitinophagia</taxon>
        <taxon>Chitinophagales</taxon>
        <taxon>Chitinophagaceae</taxon>
        <taxon>Chitinophaga</taxon>
    </lineage>
</organism>
<feature type="transmembrane region" description="Helical" evidence="1">
    <location>
        <begin position="46"/>
        <end position="65"/>
    </location>
</feature>
<dbReference type="RefSeq" id="WP_157306575.1">
    <property type="nucleotide sequence ID" value="NZ_WRXN01000005.1"/>
</dbReference>
<evidence type="ECO:0000313" key="3">
    <source>
        <dbReference type="Proteomes" id="UP000461730"/>
    </source>
</evidence>
<gene>
    <name evidence="2" type="ORF">GO493_12805</name>
</gene>
<dbReference type="Proteomes" id="UP000461730">
    <property type="component" value="Unassembled WGS sequence"/>
</dbReference>
<reference evidence="2 3" key="1">
    <citation type="submission" date="2019-12" db="EMBL/GenBank/DDBJ databases">
        <title>Chitinophaga sp. strain ysch24 (GDMCC 1.1355), whole genome shotgun sequence.</title>
        <authorList>
            <person name="Zhang X."/>
        </authorList>
    </citation>
    <scope>NUCLEOTIDE SEQUENCE [LARGE SCALE GENOMIC DNA]</scope>
    <source>
        <strain evidence="3">ysch24</strain>
    </source>
</reference>
<evidence type="ECO:0000256" key="1">
    <source>
        <dbReference type="SAM" id="Phobius"/>
    </source>
</evidence>
<keyword evidence="1" id="KW-0812">Transmembrane</keyword>
<accession>A0A7K1U588</accession>
<keyword evidence="3" id="KW-1185">Reference proteome</keyword>
<protein>
    <submittedName>
        <fullName evidence="2">Uncharacterized protein</fullName>
    </submittedName>
</protein>
<feature type="transmembrane region" description="Helical" evidence="1">
    <location>
        <begin position="122"/>
        <end position="142"/>
    </location>
</feature>
<dbReference type="AlphaFoldDB" id="A0A7K1U588"/>
<comment type="caution">
    <text evidence="2">The sequence shown here is derived from an EMBL/GenBank/DDBJ whole genome shotgun (WGS) entry which is preliminary data.</text>
</comment>
<feature type="transmembrane region" description="Helical" evidence="1">
    <location>
        <begin position="85"/>
        <end position="110"/>
    </location>
</feature>